<dbReference type="EMBL" id="CATOUU010000656">
    <property type="protein sequence ID" value="CAI9938617.1"/>
    <property type="molecule type" value="Genomic_DNA"/>
</dbReference>
<dbReference type="AlphaFoldDB" id="A0AA86PHZ1"/>
<reference evidence="1" key="1">
    <citation type="submission" date="2023-06" db="EMBL/GenBank/DDBJ databases">
        <authorList>
            <person name="Kurt Z."/>
        </authorList>
    </citation>
    <scope>NUCLEOTIDE SEQUENCE</scope>
</reference>
<proteinExistence type="predicted"/>
<keyword evidence="3" id="KW-1185">Reference proteome</keyword>
<comment type="caution">
    <text evidence="1">The sequence shown here is derived from an EMBL/GenBank/DDBJ whole genome shotgun (WGS) entry which is preliminary data.</text>
</comment>
<sequence length="106" mass="12305">MELTPGALPTPGTFTIRKNPQNMYLKTVLNQLIDVKTTKDVLSALLKESKISEEFSEEFIRNFSELLSSYAYELHHEYVLKKNIGEAIEIMRQRYPELDQKPNESI</sequence>
<accession>A0AA86PHZ1</accession>
<dbReference type="Proteomes" id="UP001642409">
    <property type="component" value="Unassembled WGS sequence"/>
</dbReference>
<evidence type="ECO:0000313" key="3">
    <source>
        <dbReference type="Proteomes" id="UP001642409"/>
    </source>
</evidence>
<gene>
    <name evidence="2" type="ORF">HINF_LOCUS24130</name>
    <name evidence="1" type="ORF">HINF_LOCUS26262</name>
</gene>
<reference evidence="2 3" key="2">
    <citation type="submission" date="2024-07" db="EMBL/GenBank/DDBJ databases">
        <authorList>
            <person name="Akdeniz Z."/>
        </authorList>
    </citation>
    <scope>NUCLEOTIDE SEQUENCE [LARGE SCALE GENOMIC DNA]</scope>
</reference>
<evidence type="ECO:0000313" key="2">
    <source>
        <dbReference type="EMBL" id="CAL6014149.1"/>
    </source>
</evidence>
<dbReference type="EMBL" id="CAXDID020000070">
    <property type="protein sequence ID" value="CAL6014149.1"/>
    <property type="molecule type" value="Genomic_DNA"/>
</dbReference>
<protein>
    <submittedName>
        <fullName evidence="2">Hypothetical_protein</fullName>
    </submittedName>
</protein>
<evidence type="ECO:0000313" key="1">
    <source>
        <dbReference type="EMBL" id="CAI9938617.1"/>
    </source>
</evidence>
<organism evidence="1">
    <name type="scientific">Hexamita inflata</name>
    <dbReference type="NCBI Taxonomy" id="28002"/>
    <lineage>
        <taxon>Eukaryota</taxon>
        <taxon>Metamonada</taxon>
        <taxon>Diplomonadida</taxon>
        <taxon>Hexamitidae</taxon>
        <taxon>Hexamitinae</taxon>
        <taxon>Hexamita</taxon>
    </lineage>
</organism>
<name>A0AA86PHZ1_9EUKA</name>